<gene>
    <name evidence="3" type="ORF">E2C01_084501</name>
</gene>
<evidence type="ECO:0000256" key="2">
    <source>
        <dbReference type="SAM" id="Phobius"/>
    </source>
</evidence>
<proteinExistence type="predicted"/>
<organism evidence="3 4">
    <name type="scientific">Portunus trituberculatus</name>
    <name type="common">Swimming crab</name>
    <name type="synonym">Neptunus trituberculatus</name>
    <dbReference type="NCBI Taxonomy" id="210409"/>
    <lineage>
        <taxon>Eukaryota</taxon>
        <taxon>Metazoa</taxon>
        <taxon>Ecdysozoa</taxon>
        <taxon>Arthropoda</taxon>
        <taxon>Crustacea</taxon>
        <taxon>Multicrustacea</taxon>
        <taxon>Malacostraca</taxon>
        <taxon>Eumalacostraca</taxon>
        <taxon>Eucarida</taxon>
        <taxon>Decapoda</taxon>
        <taxon>Pleocyemata</taxon>
        <taxon>Brachyura</taxon>
        <taxon>Eubrachyura</taxon>
        <taxon>Portunoidea</taxon>
        <taxon>Portunidae</taxon>
        <taxon>Portuninae</taxon>
        <taxon>Portunus</taxon>
    </lineage>
</organism>
<keyword evidence="2" id="KW-0472">Membrane</keyword>
<evidence type="ECO:0000313" key="3">
    <source>
        <dbReference type="EMBL" id="MPC89548.1"/>
    </source>
</evidence>
<feature type="compositionally biased region" description="Basic and acidic residues" evidence="1">
    <location>
        <begin position="41"/>
        <end position="54"/>
    </location>
</feature>
<evidence type="ECO:0000313" key="4">
    <source>
        <dbReference type="Proteomes" id="UP000324222"/>
    </source>
</evidence>
<feature type="region of interest" description="Disordered" evidence="1">
    <location>
        <begin position="38"/>
        <end position="60"/>
    </location>
</feature>
<keyword evidence="2" id="KW-0812">Transmembrane</keyword>
<accession>A0A5B7J9F6</accession>
<evidence type="ECO:0000256" key="1">
    <source>
        <dbReference type="SAM" id="MobiDB-lite"/>
    </source>
</evidence>
<feature type="region of interest" description="Disordered" evidence="1">
    <location>
        <begin position="1"/>
        <end position="22"/>
    </location>
</feature>
<dbReference type="Proteomes" id="UP000324222">
    <property type="component" value="Unassembled WGS sequence"/>
</dbReference>
<feature type="transmembrane region" description="Helical" evidence="2">
    <location>
        <begin position="168"/>
        <end position="197"/>
    </location>
</feature>
<reference evidence="3 4" key="1">
    <citation type="submission" date="2019-05" db="EMBL/GenBank/DDBJ databases">
        <title>Another draft genome of Portunus trituberculatus and its Hox gene families provides insights of decapod evolution.</title>
        <authorList>
            <person name="Jeong J.-H."/>
            <person name="Song I."/>
            <person name="Kim S."/>
            <person name="Choi T."/>
            <person name="Kim D."/>
            <person name="Ryu S."/>
            <person name="Kim W."/>
        </authorList>
    </citation>
    <scope>NUCLEOTIDE SEQUENCE [LARGE SCALE GENOMIC DNA]</scope>
    <source>
        <tissue evidence="3">Muscle</tissue>
    </source>
</reference>
<protein>
    <submittedName>
        <fullName evidence="3">Uncharacterized protein</fullName>
    </submittedName>
</protein>
<dbReference type="EMBL" id="VSRR010081383">
    <property type="protein sequence ID" value="MPC89548.1"/>
    <property type="molecule type" value="Genomic_DNA"/>
</dbReference>
<sequence>MDKKRKREMRRRTGRRWKRRRRRRWTRTVVAVAAAAAAAGREGREVGKEGERAGGRQTGRQARGAFTLTHSHTVAPSVDPHVGHPFPKASQGGGTWLAQALHGSLPPVPSQLLLIFTPLRPNVPLASLSVSRVVTDSVTELACVRPVYSRAVLCVCVYVCVLRRNAKVVLVMVFLSTAQHDIASVLVMVVCAALCLVW</sequence>
<comment type="caution">
    <text evidence="3">The sequence shown here is derived from an EMBL/GenBank/DDBJ whole genome shotgun (WGS) entry which is preliminary data.</text>
</comment>
<keyword evidence="2" id="KW-1133">Transmembrane helix</keyword>
<keyword evidence="4" id="KW-1185">Reference proteome</keyword>
<name>A0A5B7J9F6_PORTR</name>
<dbReference type="AlphaFoldDB" id="A0A5B7J9F6"/>